<dbReference type="InterPro" id="IPR001789">
    <property type="entry name" value="Sig_transdc_resp-reg_receiver"/>
</dbReference>
<organism evidence="9 10">
    <name type="scientific">Adonisia turfae CCMR0081</name>
    <dbReference type="NCBI Taxonomy" id="2292702"/>
    <lineage>
        <taxon>Bacteria</taxon>
        <taxon>Bacillati</taxon>
        <taxon>Cyanobacteriota</taxon>
        <taxon>Adonisia</taxon>
        <taxon>Adonisia turfae</taxon>
    </lineage>
</organism>
<dbReference type="AlphaFoldDB" id="A0A6M0RNU9"/>
<dbReference type="SMART" id="SM00387">
    <property type="entry name" value="HATPase_c"/>
    <property type="match status" value="1"/>
</dbReference>
<dbReference type="EC" id="2.7.13.3" evidence="2"/>
<feature type="domain" description="Response regulatory" evidence="8">
    <location>
        <begin position="5"/>
        <end position="121"/>
    </location>
</feature>
<comment type="caution">
    <text evidence="9">The sequence shown here is derived from an EMBL/GenBank/DDBJ whole genome shotgun (WGS) entry which is preliminary data.</text>
</comment>
<dbReference type="PRINTS" id="PR00344">
    <property type="entry name" value="BCTRLSENSOR"/>
</dbReference>
<keyword evidence="4" id="KW-0808">Transferase</keyword>
<dbReference type="SUPFAM" id="SSF52172">
    <property type="entry name" value="CheY-like"/>
    <property type="match status" value="1"/>
</dbReference>
<dbReference type="InterPro" id="IPR004358">
    <property type="entry name" value="Sig_transdc_His_kin-like_C"/>
</dbReference>
<dbReference type="InterPro" id="IPR011006">
    <property type="entry name" value="CheY-like_superfamily"/>
</dbReference>
<proteinExistence type="predicted"/>
<protein>
    <recommendedName>
        <fullName evidence="2">histidine kinase</fullName>
        <ecNumber evidence="2">2.7.13.3</ecNumber>
    </recommendedName>
</protein>
<evidence type="ECO:0000256" key="1">
    <source>
        <dbReference type="ARBA" id="ARBA00000085"/>
    </source>
</evidence>
<name>A0A6M0RNU9_9CYAN</name>
<dbReference type="InterPro" id="IPR036890">
    <property type="entry name" value="HATPase_C_sf"/>
</dbReference>
<dbReference type="PROSITE" id="PS50110">
    <property type="entry name" value="RESPONSE_REGULATORY"/>
    <property type="match status" value="1"/>
</dbReference>
<feature type="modified residue" description="4-aspartylphosphate" evidence="6">
    <location>
        <position position="54"/>
    </location>
</feature>
<dbReference type="SUPFAM" id="SSF55874">
    <property type="entry name" value="ATPase domain of HSP90 chaperone/DNA topoisomerase II/histidine kinase"/>
    <property type="match status" value="1"/>
</dbReference>
<keyword evidence="10" id="KW-1185">Reference proteome</keyword>
<evidence type="ECO:0000256" key="3">
    <source>
        <dbReference type="ARBA" id="ARBA00022553"/>
    </source>
</evidence>
<comment type="catalytic activity">
    <reaction evidence="1">
        <text>ATP + protein L-histidine = ADP + protein N-phospho-L-histidine.</text>
        <dbReference type="EC" id="2.7.13.3"/>
    </reaction>
</comment>
<accession>A0A6M0RNU9</accession>
<dbReference type="PANTHER" id="PTHR43547:SF2">
    <property type="entry name" value="HYBRID SIGNAL TRANSDUCTION HISTIDINE KINASE C"/>
    <property type="match status" value="1"/>
</dbReference>
<evidence type="ECO:0000256" key="6">
    <source>
        <dbReference type="PROSITE-ProRule" id="PRU00169"/>
    </source>
</evidence>
<dbReference type="InterPro" id="IPR005467">
    <property type="entry name" value="His_kinase_dom"/>
</dbReference>
<dbReference type="Pfam" id="PF00072">
    <property type="entry name" value="Response_reg"/>
    <property type="match status" value="1"/>
</dbReference>
<evidence type="ECO:0000313" key="9">
    <source>
        <dbReference type="EMBL" id="NEZ57341.1"/>
    </source>
</evidence>
<keyword evidence="5" id="KW-0902">Two-component regulatory system</keyword>
<gene>
    <name evidence="9" type="ORF">DXZ20_17015</name>
</gene>
<evidence type="ECO:0000259" key="7">
    <source>
        <dbReference type="PROSITE" id="PS50109"/>
    </source>
</evidence>
<evidence type="ECO:0000313" key="10">
    <source>
        <dbReference type="Proteomes" id="UP000481033"/>
    </source>
</evidence>
<keyword evidence="4" id="KW-0418">Kinase</keyword>
<dbReference type="RefSeq" id="WP_163663996.1">
    <property type="nucleotide sequence ID" value="NZ_QXHD01000004.1"/>
</dbReference>
<sequence length="348" mass="38875">MKQPVILVIDDEVSHFDIIEALFNRQDYQLYYAASGEDAIVSLDAFKPDLILLDVLMPGISGIEVCRRIKASPQWQNVPIIVVTILDTRTTVTSCINAGADDFLTKPVDSLKLRTCVNSMLKIKQGYDTNETLSRIQSNTINLLESTLDDLRASLASQLSHHDLCDRIEQSAQRLENLTVKFQVYMELELAASQPSSLEFEEKQSLSRAVELTAPLAHRYNRSNDLVLIIEDAEIALSARYLSIILNELLDNALKFSPPETPIEVRSEVTEDFVTLFIRDSGQGMTEEQIATIDDSIQFDRKAYGQEHTGLGLKIVKRIVALVGGQFVVRSSYQQGTIVRLTLPITGS</sequence>
<dbReference type="Gene3D" id="3.30.565.10">
    <property type="entry name" value="Histidine kinase-like ATPase, C-terminal domain"/>
    <property type="match status" value="1"/>
</dbReference>
<evidence type="ECO:0000259" key="8">
    <source>
        <dbReference type="PROSITE" id="PS50110"/>
    </source>
</evidence>
<evidence type="ECO:0000256" key="5">
    <source>
        <dbReference type="ARBA" id="ARBA00023012"/>
    </source>
</evidence>
<reference evidence="9 10" key="1">
    <citation type="journal article" date="2020" name="Microb. Ecol.">
        <title>Ecogenomics of the Marine Benthic Filamentous Cyanobacterium Adonisia.</title>
        <authorList>
            <person name="Walter J.M."/>
            <person name="Coutinho F.H."/>
            <person name="Leomil L."/>
            <person name="Hargreaves P.I."/>
            <person name="Campeao M.E."/>
            <person name="Vieira V.V."/>
            <person name="Silva B.S."/>
            <person name="Fistarol G.O."/>
            <person name="Salomon P.S."/>
            <person name="Sawabe T."/>
            <person name="Mino S."/>
            <person name="Hosokawa M."/>
            <person name="Miyashita H."/>
            <person name="Maruyama F."/>
            <person name="van Verk M.C."/>
            <person name="Dutilh B.E."/>
            <person name="Thompson C.C."/>
            <person name="Thompson F.L."/>
        </authorList>
    </citation>
    <scope>NUCLEOTIDE SEQUENCE [LARGE SCALE GENOMIC DNA]</scope>
    <source>
        <strain evidence="9 10">CCMR0081</strain>
    </source>
</reference>
<dbReference type="SMART" id="SM00448">
    <property type="entry name" value="REC"/>
    <property type="match status" value="1"/>
</dbReference>
<evidence type="ECO:0000256" key="4">
    <source>
        <dbReference type="ARBA" id="ARBA00022777"/>
    </source>
</evidence>
<feature type="domain" description="Histidine kinase" evidence="7">
    <location>
        <begin position="132"/>
        <end position="347"/>
    </location>
</feature>
<dbReference type="EMBL" id="QXHD01000004">
    <property type="protein sequence ID" value="NEZ57341.1"/>
    <property type="molecule type" value="Genomic_DNA"/>
</dbReference>
<dbReference type="InterPro" id="IPR003594">
    <property type="entry name" value="HATPase_dom"/>
</dbReference>
<dbReference type="PANTHER" id="PTHR43547">
    <property type="entry name" value="TWO-COMPONENT HISTIDINE KINASE"/>
    <property type="match status" value="1"/>
</dbReference>
<dbReference type="Proteomes" id="UP000481033">
    <property type="component" value="Unassembled WGS sequence"/>
</dbReference>
<evidence type="ECO:0000256" key="2">
    <source>
        <dbReference type="ARBA" id="ARBA00012438"/>
    </source>
</evidence>
<keyword evidence="3 6" id="KW-0597">Phosphoprotein</keyword>
<dbReference type="PROSITE" id="PS50109">
    <property type="entry name" value="HIS_KIN"/>
    <property type="match status" value="1"/>
</dbReference>
<dbReference type="Gene3D" id="3.40.50.2300">
    <property type="match status" value="1"/>
</dbReference>
<dbReference type="Pfam" id="PF02518">
    <property type="entry name" value="HATPase_c"/>
    <property type="match status" value="1"/>
</dbReference>
<dbReference type="GO" id="GO:0000155">
    <property type="term" value="F:phosphorelay sensor kinase activity"/>
    <property type="evidence" value="ECO:0007669"/>
    <property type="project" value="TreeGrafter"/>
</dbReference>